<dbReference type="PANTHER" id="PTHR30411:SF0">
    <property type="entry name" value="CYS-TRNA(PRO)_CYS-TRNA(CYS) DEACYLASE YBAK"/>
    <property type="match status" value="1"/>
</dbReference>
<dbReference type="NCBIfam" id="TIGR00011">
    <property type="entry name" value="YbaK_EbsC"/>
    <property type="match status" value="1"/>
</dbReference>
<dbReference type="PIRSF" id="PIRSF006181">
    <property type="entry name" value="EbsC_YbaK"/>
    <property type="match status" value="1"/>
</dbReference>
<sequence>MADKTNAMRKLDSMKIPYKEYVYSHAISGIEVATELGENPKQVFKTLVTVAKSGAHYVFLVPVAEELDLKKAAATVGEKAIDMLKSKDLLGLTGYVHGGCSPIGMKKFFQTVIHHSASDFETIIFSGGKIGFQIEVSLDGLSKAIPFKLADIIK</sequence>
<dbReference type="Gene3D" id="3.90.960.10">
    <property type="entry name" value="YbaK/aminoacyl-tRNA synthetase-associated domain"/>
    <property type="match status" value="1"/>
</dbReference>
<dbReference type="PANTHER" id="PTHR30411">
    <property type="entry name" value="CYTOPLASMIC PROTEIN"/>
    <property type="match status" value="1"/>
</dbReference>
<organism evidence="6">
    <name type="scientific">uncultured Alphaproteobacteria bacterium</name>
    <dbReference type="NCBI Taxonomy" id="91750"/>
    <lineage>
        <taxon>Bacteria</taxon>
        <taxon>Pseudomonadati</taxon>
        <taxon>Pseudomonadota</taxon>
        <taxon>Alphaproteobacteria</taxon>
        <taxon>environmental samples</taxon>
    </lineage>
</organism>
<proteinExistence type="inferred from homology"/>
<evidence type="ECO:0000256" key="1">
    <source>
        <dbReference type="ARBA" id="ARBA00009798"/>
    </source>
</evidence>
<dbReference type="InterPro" id="IPR036754">
    <property type="entry name" value="YbaK/aa-tRNA-synt-asso_dom_sf"/>
</dbReference>
<evidence type="ECO:0000313" key="6">
    <source>
        <dbReference type="EMBL" id="QIM10783.1"/>
    </source>
</evidence>
<dbReference type="InterPro" id="IPR007214">
    <property type="entry name" value="YbaK/aa-tRNA-synth-assoc-dom"/>
</dbReference>
<accession>A0A6G8F3G0</accession>
<dbReference type="Pfam" id="PF04073">
    <property type="entry name" value="tRNA_edit"/>
    <property type="match status" value="1"/>
</dbReference>
<dbReference type="AlphaFoldDB" id="A0A6G8F3G0"/>
<name>A0A6G8F3G0_9PROT</name>
<dbReference type="EC" id="4.2.-.-" evidence="4"/>
<gene>
    <name evidence="6" type="ORF">PlAlph_6750</name>
</gene>
<dbReference type="InterPro" id="IPR004369">
    <property type="entry name" value="Prolyl-tRNA_editing_YbaK/EbsC"/>
</dbReference>
<keyword evidence="3 4" id="KW-0456">Lyase</keyword>
<comment type="similarity">
    <text evidence="1 4">Belongs to the prolyl-tRNA editing family. YbaK/EbsC subfamily.</text>
</comment>
<dbReference type="CDD" id="cd00002">
    <property type="entry name" value="YbaK_deacylase"/>
    <property type="match status" value="1"/>
</dbReference>
<feature type="domain" description="YbaK/aminoacyl-tRNA synthetase-associated" evidence="5">
    <location>
        <begin position="31"/>
        <end position="142"/>
    </location>
</feature>
<dbReference type="EMBL" id="MN990732">
    <property type="protein sequence ID" value="QIM10783.1"/>
    <property type="molecule type" value="Genomic_DNA"/>
</dbReference>
<protein>
    <recommendedName>
        <fullName evidence="4">Cys-tRNA(Pro)/Cys-tRNA(Cys) deacylase</fullName>
        <ecNumber evidence="4">4.2.-.-</ecNumber>
    </recommendedName>
</protein>
<reference evidence="6" key="1">
    <citation type="journal article" date="2020" name="J. ISSAAS">
        <title>Lactobacilli and other gastrointestinal microbiota of Peromyscus leucopus, reservoir host for agents of Lyme disease and other zoonoses in North America.</title>
        <authorList>
            <person name="Milovic A."/>
            <person name="Bassam K."/>
            <person name="Shao H."/>
            <person name="Chatzistamou I."/>
            <person name="Tufts D.M."/>
            <person name="Diuk-Wasser M."/>
            <person name="Barbour A.G."/>
        </authorList>
    </citation>
    <scope>NUCLEOTIDE SEQUENCE</scope>
    <source>
        <strain evidence="6">LL90</strain>
    </source>
</reference>
<dbReference type="GO" id="GO:0006412">
    <property type="term" value="P:translation"/>
    <property type="evidence" value="ECO:0007669"/>
    <property type="project" value="UniProtKB-KW"/>
</dbReference>
<evidence type="ECO:0000259" key="5">
    <source>
        <dbReference type="Pfam" id="PF04073"/>
    </source>
</evidence>
<dbReference type="GO" id="GO:0002161">
    <property type="term" value="F:aminoacyl-tRNA deacylase activity"/>
    <property type="evidence" value="ECO:0007669"/>
    <property type="project" value="InterPro"/>
</dbReference>
<dbReference type="GO" id="GO:0016829">
    <property type="term" value="F:lyase activity"/>
    <property type="evidence" value="ECO:0007669"/>
    <property type="project" value="UniProtKB-KW"/>
</dbReference>
<evidence type="ECO:0000256" key="3">
    <source>
        <dbReference type="ARBA" id="ARBA00023239"/>
    </source>
</evidence>
<dbReference type="SUPFAM" id="SSF55826">
    <property type="entry name" value="YbaK/ProRS associated domain"/>
    <property type="match status" value="1"/>
</dbReference>
<keyword evidence="2 4" id="KW-0648">Protein biosynthesis</keyword>
<evidence type="ECO:0000256" key="4">
    <source>
        <dbReference type="PIRNR" id="PIRNR006181"/>
    </source>
</evidence>
<evidence type="ECO:0000256" key="2">
    <source>
        <dbReference type="ARBA" id="ARBA00022917"/>
    </source>
</evidence>